<name>A0A812U8T2_SYMPI</name>
<proteinExistence type="predicted"/>
<feature type="non-terminal residue" evidence="1">
    <location>
        <position position="107"/>
    </location>
</feature>
<dbReference type="Proteomes" id="UP000649617">
    <property type="component" value="Unassembled WGS sequence"/>
</dbReference>
<evidence type="ECO:0000313" key="1">
    <source>
        <dbReference type="EMBL" id="CAE7557030.1"/>
    </source>
</evidence>
<dbReference type="EMBL" id="CAJNIZ010035010">
    <property type="protein sequence ID" value="CAE7557030.1"/>
    <property type="molecule type" value="Genomic_DNA"/>
</dbReference>
<keyword evidence="2" id="KW-1185">Reference proteome</keyword>
<organism evidence="1 2">
    <name type="scientific">Symbiodinium pilosum</name>
    <name type="common">Dinoflagellate</name>
    <dbReference type="NCBI Taxonomy" id="2952"/>
    <lineage>
        <taxon>Eukaryota</taxon>
        <taxon>Sar</taxon>
        <taxon>Alveolata</taxon>
        <taxon>Dinophyceae</taxon>
        <taxon>Suessiales</taxon>
        <taxon>Symbiodiniaceae</taxon>
        <taxon>Symbiodinium</taxon>
    </lineage>
</organism>
<comment type="caution">
    <text evidence="1">The sequence shown here is derived from an EMBL/GenBank/DDBJ whole genome shotgun (WGS) entry which is preliminary data.</text>
</comment>
<sequence>MSATDLPGGVTEEAAVQYLSSKVDANLAHLFQESGVPIGLQCKICQQFKTVRAFASYEDDRSKVREAMKTDFSLDGAANLAACSALAAVVSTWEACQRFAEKEAELK</sequence>
<evidence type="ECO:0000313" key="2">
    <source>
        <dbReference type="Proteomes" id="UP000649617"/>
    </source>
</evidence>
<dbReference type="AlphaFoldDB" id="A0A812U8T2"/>
<protein>
    <submittedName>
        <fullName evidence="1">Uncharacterized protein</fullName>
    </submittedName>
</protein>
<gene>
    <name evidence="1" type="ORF">SPIL2461_LOCUS14849</name>
</gene>
<accession>A0A812U8T2</accession>
<reference evidence="1" key="1">
    <citation type="submission" date="2021-02" db="EMBL/GenBank/DDBJ databases">
        <authorList>
            <person name="Dougan E. K."/>
            <person name="Rhodes N."/>
            <person name="Thang M."/>
            <person name="Chan C."/>
        </authorList>
    </citation>
    <scope>NUCLEOTIDE SEQUENCE</scope>
</reference>